<feature type="domain" description="Coenzyme Q-binding protein COQ10 START" evidence="2">
    <location>
        <begin position="10"/>
        <end position="127"/>
    </location>
</feature>
<organism evidence="3 4">
    <name type="scientific">Streptoalloteichus tenebrarius (strain ATCC 17920 / DSM 40477 / JCM 4838 / CBS 697.72 / NBRC 16177 / NCIMB 11028 / NRRL B-12390 / A12253. 1 / ISP 5477)</name>
    <name type="common">Streptomyces tenebrarius</name>
    <dbReference type="NCBI Taxonomy" id="1933"/>
    <lineage>
        <taxon>Bacteria</taxon>
        <taxon>Bacillati</taxon>
        <taxon>Actinomycetota</taxon>
        <taxon>Actinomycetes</taxon>
        <taxon>Pseudonocardiales</taxon>
        <taxon>Pseudonocardiaceae</taxon>
        <taxon>Streptoalloteichus</taxon>
    </lineage>
</organism>
<name>A0ABT1I224_STRSD</name>
<dbReference type="SUPFAM" id="SSF55961">
    <property type="entry name" value="Bet v1-like"/>
    <property type="match status" value="1"/>
</dbReference>
<reference evidence="3 4" key="1">
    <citation type="submission" date="2022-06" db="EMBL/GenBank/DDBJ databases">
        <title>Genomic Encyclopedia of Archaeal and Bacterial Type Strains, Phase II (KMG-II): from individual species to whole genera.</title>
        <authorList>
            <person name="Goeker M."/>
        </authorList>
    </citation>
    <scope>NUCLEOTIDE SEQUENCE [LARGE SCALE GENOMIC DNA]</scope>
    <source>
        <strain evidence="3 4">DSM 40477</strain>
    </source>
</reference>
<evidence type="ECO:0000256" key="1">
    <source>
        <dbReference type="SAM" id="MobiDB-lite"/>
    </source>
</evidence>
<dbReference type="Proteomes" id="UP001205311">
    <property type="component" value="Unassembled WGS sequence"/>
</dbReference>
<dbReference type="InterPro" id="IPR023393">
    <property type="entry name" value="START-like_dom_sf"/>
</dbReference>
<dbReference type="EMBL" id="JAMTCP010000050">
    <property type="protein sequence ID" value="MCP2261839.1"/>
    <property type="molecule type" value="Genomic_DNA"/>
</dbReference>
<dbReference type="InterPro" id="IPR005031">
    <property type="entry name" value="COQ10_START"/>
</dbReference>
<evidence type="ECO:0000259" key="2">
    <source>
        <dbReference type="Pfam" id="PF03364"/>
    </source>
</evidence>
<feature type="region of interest" description="Disordered" evidence="1">
    <location>
        <begin position="150"/>
        <end position="176"/>
    </location>
</feature>
<evidence type="ECO:0000313" key="4">
    <source>
        <dbReference type="Proteomes" id="UP001205311"/>
    </source>
</evidence>
<proteinExistence type="predicted"/>
<keyword evidence="4" id="KW-1185">Reference proteome</keyword>
<protein>
    <submittedName>
        <fullName evidence="3">Polyketide cyclase / dehydrase and lipid transport</fullName>
    </submittedName>
</protein>
<sequence length="176" mass="19966">MTTIVKSVDVEVPVHTAYNQWTQFTTFPRFMAGVRRVDQLSDTMTHWDTEIAGVHREFDARITEQRPDERIAWRAVDGPEQSGVVTFHRLDDTHTRVHLQMEFEPSGFTELAGAALGLVERRVQGDLDRFKTFIEARGQETGAWRGHIARPPQAGDVRFTEHGPGPVHRPGQSPAR</sequence>
<comment type="caution">
    <text evidence="3">The sequence shown here is derived from an EMBL/GenBank/DDBJ whole genome shotgun (WGS) entry which is preliminary data.</text>
</comment>
<dbReference type="Gene3D" id="3.30.530.20">
    <property type="match status" value="1"/>
</dbReference>
<gene>
    <name evidence="3" type="ORF">LX15_005566</name>
</gene>
<dbReference type="CDD" id="cd07817">
    <property type="entry name" value="SRPBCC_8"/>
    <property type="match status" value="1"/>
</dbReference>
<dbReference type="PANTHER" id="PTHR33824">
    <property type="entry name" value="POLYKETIDE CYCLASE/DEHYDRASE AND LIPID TRANSPORT SUPERFAMILY PROTEIN"/>
    <property type="match status" value="1"/>
</dbReference>
<accession>A0ABT1I224</accession>
<evidence type="ECO:0000313" key="3">
    <source>
        <dbReference type="EMBL" id="MCP2261839.1"/>
    </source>
</evidence>
<dbReference type="RefSeq" id="WP_253673135.1">
    <property type="nucleotide sequence ID" value="NZ_JAMTCP010000050.1"/>
</dbReference>
<dbReference type="PANTHER" id="PTHR33824:SF7">
    <property type="entry name" value="POLYKETIDE CYCLASE_DEHYDRASE AND LIPID TRANSPORT SUPERFAMILY PROTEIN"/>
    <property type="match status" value="1"/>
</dbReference>
<dbReference type="Pfam" id="PF03364">
    <property type="entry name" value="Polyketide_cyc"/>
    <property type="match status" value="1"/>
</dbReference>
<dbReference type="InterPro" id="IPR047137">
    <property type="entry name" value="ORF3"/>
</dbReference>